<feature type="domain" description="Competence protein CoiA nuclease-like" evidence="1">
    <location>
        <begin position="69"/>
        <end position="219"/>
    </location>
</feature>
<reference evidence="4 5" key="1">
    <citation type="submission" date="2021-02" db="EMBL/GenBank/DDBJ databases">
        <title>Bacillus sp. RD4P76, an endophyte from a halophyte.</title>
        <authorList>
            <person name="Sun J.-Q."/>
        </authorList>
    </citation>
    <scope>NUCLEOTIDE SEQUENCE [LARGE SCALE GENOMIC DNA]</scope>
    <source>
        <strain evidence="4 5">RD4P76</strain>
    </source>
</reference>
<keyword evidence="5" id="KW-1185">Reference proteome</keyword>
<evidence type="ECO:0000259" key="1">
    <source>
        <dbReference type="Pfam" id="PF06054"/>
    </source>
</evidence>
<proteinExistence type="predicted"/>
<dbReference type="Pfam" id="PF25166">
    <property type="entry name" value="CoiA_C"/>
    <property type="match status" value="1"/>
</dbReference>
<dbReference type="InterPro" id="IPR057252">
    <property type="entry name" value="CoiA_C"/>
</dbReference>
<dbReference type="InterPro" id="IPR010330">
    <property type="entry name" value="CoiA_nuc"/>
</dbReference>
<dbReference type="Pfam" id="PF06054">
    <property type="entry name" value="CoiA_nuc"/>
    <property type="match status" value="1"/>
</dbReference>
<dbReference type="EMBL" id="JAFELM010000030">
    <property type="protein sequence ID" value="MBM6618271.1"/>
    <property type="molecule type" value="Genomic_DNA"/>
</dbReference>
<feature type="domain" description="Competence protein CoiA C-terminal" evidence="3">
    <location>
        <begin position="234"/>
        <end position="381"/>
    </location>
</feature>
<name>A0ABS2DIQ4_9BACI</name>
<dbReference type="Pfam" id="PF25164">
    <property type="entry name" value="CoiA_N"/>
    <property type="match status" value="1"/>
</dbReference>
<organism evidence="4 5">
    <name type="scientific">Bacillus suaedaesalsae</name>
    <dbReference type="NCBI Taxonomy" id="2810349"/>
    <lineage>
        <taxon>Bacteria</taxon>
        <taxon>Bacillati</taxon>
        <taxon>Bacillota</taxon>
        <taxon>Bacilli</taxon>
        <taxon>Bacillales</taxon>
        <taxon>Bacillaceae</taxon>
        <taxon>Bacillus</taxon>
    </lineage>
</organism>
<protein>
    <recommendedName>
        <fullName evidence="6">Competence protein CoiA</fullName>
    </recommendedName>
</protein>
<evidence type="ECO:0000313" key="5">
    <source>
        <dbReference type="Proteomes" id="UP001518925"/>
    </source>
</evidence>
<sequence>MLVAQNSKGEVISLTSNWSREALFSLRNDEEFFHCPSCKQRVQMKIGTMKIPHFAHMSKTICDSFSEGESQYHLKGKLQLYDWFVRQGYSPIIEPYFSQMKQRPDLYVEIKNQRYMIEYQCATIEKGRFQERNDNYLRHHYKVLWILGANRLKRISQNRFSITSFDWQFVKILHSRPTLLYYCSQTERFLFLHNIIPLHGNTVYANFDIQTPNAYFITNHINKMELSNSFALEWLHVKRNWRLTSANTKSPQTRKLLLFLYQKKIYPSLLPSEVGIPLPSMFWIQTPAIIWQAWILIDFIGNMDISFSFSYNEAYEYFNKRAKGDHFIIRHLPFIENSHYSFAIMEYLNSLVTLGILSCKNKSTFIKRRNVQFPINIEEALQSDEEKLKALSKKIKDYDFVSRSIYERKK</sequence>
<evidence type="ECO:0000313" key="4">
    <source>
        <dbReference type="EMBL" id="MBM6618271.1"/>
    </source>
</evidence>
<dbReference type="InterPro" id="IPR057253">
    <property type="entry name" value="CoiA-like_N"/>
</dbReference>
<evidence type="ECO:0000259" key="3">
    <source>
        <dbReference type="Pfam" id="PF25166"/>
    </source>
</evidence>
<evidence type="ECO:0008006" key="6">
    <source>
        <dbReference type="Google" id="ProtNLM"/>
    </source>
</evidence>
<dbReference type="RefSeq" id="WP_204203624.1">
    <property type="nucleotide sequence ID" value="NZ_JAFELM010000030.1"/>
</dbReference>
<dbReference type="PIRSF" id="PIRSF007487">
    <property type="entry name" value="Competence-induced_CoiA_bac"/>
    <property type="match status" value="1"/>
</dbReference>
<dbReference type="Proteomes" id="UP001518925">
    <property type="component" value="Unassembled WGS sequence"/>
</dbReference>
<dbReference type="InterPro" id="IPR021176">
    <property type="entry name" value="Competence-induced_CoiA"/>
</dbReference>
<gene>
    <name evidence="4" type="ORF">JR050_11435</name>
</gene>
<accession>A0ABS2DIQ4</accession>
<comment type="caution">
    <text evidence="4">The sequence shown here is derived from an EMBL/GenBank/DDBJ whole genome shotgun (WGS) entry which is preliminary data.</text>
</comment>
<evidence type="ECO:0000259" key="2">
    <source>
        <dbReference type="Pfam" id="PF25164"/>
    </source>
</evidence>
<feature type="domain" description="Competence protein CoiA-like N-terminal" evidence="2">
    <location>
        <begin position="16"/>
        <end position="64"/>
    </location>
</feature>